<accession>A0A955HZN3</accession>
<dbReference type="Proteomes" id="UP000748332">
    <property type="component" value="Unassembled WGS sequence"/>
</dbReference>
<evidence type="ECO:0000313" key="3">
    <source>
        <dbReference type="Proteomes" id="UP000748332"/>
    </source>
</evidence>
<feature type="non-terminal residue" evidence="2">
    <location>
        <position position="1"/>
    </location>
</feature>
<dbReference type="AlphaFoldDB" id="A0A955HZN3"/>
<evidence type="ECO:0000256" key="1">
    <source>
        <dbReference type="SAM" id="Phobius"/>
    </source>
</evidence>
<dbReference type="EMBL" id="JAGQLM010000155">
    <property type="protein sequence ID" value="MCA9375359.1"/>
    <property type="molecule type" value="Genomic_DNA"/>
</dbReference>
<reference evidence="2" key="1">
    <citation type="submission" date="2020-04" db="EMBL/GenBank/DDBJ databases">
        <authorList>
            <person name="Zhang T."/>
        </authorList>
    </citation>
    <scope>NUCLEOTIDE SEQUENCE</scope>
    <source>
        <strain evidence="2">HKST-UBA16</strain>
    </source>
</reference>
<keyword evidence="1" id="KW-1133">Transmembrane helix</keyword>
<proteinExistence type="predicted"/>
<feature type="transmembrane region" description="Helical" evidence="1">
    <location>
        <begin position="51"/>
        <end position="70"/>
    </location>
</feature>
<keyword evidence="1" id="KW-0812">Transmembrane</keyword>
<name>A0A955HZN3_9BACT</name>
<gene>
    <name evidence="2" type="ORF">KC622_03445</name>
</gene>
<evidence type="ECO:0000313" key="2">
    <source>
        <dbReference type="EMBL" id="MCA9375359.1"/>
    </source>
</evidence>
<keyword evidence="1" id="KW-0472">Membrane</keyword>
<feature type="transmembrane region" description="Helical" evidence="1">
    <location>
        <begin position="24"/>
        <end position="44"/>
    </location>
</feature>
<reference evidence="2" key="2">
    <citation type="journal article" date="2021" name="Microbiome">
        <title>Successional dynamics and alternative stable states in a saline activated sludge microbial community over 9 years.</title>
        <authorList>
            <person name="Wang Y."/>
            <person name="Ye J."/>
            <person name="Ju F."/>
            <person name="Liu L."/>
            <person name="Boyd J.A."/>
            <person name="Deng Y."/>
            <person name="Parks D.H."/>
            <person name="Jiang X."/>
            <person name="Yin X."/>
            <person name="Woodcroft B.J."/>
            <person name="Tyson G.W."/>
            <person name="Hugenholtz P."/>
            <person name="Polz M.F."/>
            <person name="Zhang T."/>
        </authorList>
    </citation>
    <scope>NUCLEOTIDE SEQUENCE</scope>
    <source>
        <strain evidence="2">HKST-UBA16</strain>
    </source>
</reference>
<feature type="transmembrane region" description="Helical" evidence="1">
    <location>
        <begin position="110"/>
        <end position="135"/>
    </location>
</feature>
<sequence>SGDSLPISQDILINGPIAFKWFKLVPFIICGLVVLLAGMIALLIPGTRSDFAVISFPLGIVGLIGVVMYIEKSLLSRQLKMTLPLDSIAESSIQINNVIERLLNSVTNDVFQVMLVISLSLIGVASTMILTQVFLNRRNSS</sequence>
<protein>
    <submittedName>
        <fullName evidence="2">Uncharacterized protein</fullName>
    </submittedName>
</protein>
<comment type="caution">
    <text evidence="2">The sequence shown here is derived from an EMBL/GenBank/DDBJ whole genome shotgun (WGS) entry which is preliminary data.</text>
</comment>
<organism evidence="2 3">
    <name type="scientific">Candidatus Dojkabacteria bacterium</name>
    <dbReference type="NCBI Taxonomy" id="2099670"/>
    <lineage>
        <taxon>Bacteria</taxon>
        <taxon>Candidatus Dojkabacteria</taxon>
    </lineage>
</organism>